<gene>
    <name evidence="1" type="ORF">KSP39_PZI003763</name>
</gene>
<dbReference type="Proteomes" id="UP001418222">
    <property type="component" value="Unassembled WGS sequence"/>
</dbReference>
<comment type="caution">
    <text evidence="1">The sequence shown here is derived from an EMBL/GenBank/DDBJ whole genome shotgun (WGS) entry which is preliminary data.</text>
</comment>
<protein>
    <submittedName>
        <fullName evidence="1">Uncharacterized protein</fullName>
    </submittedName>
</protein>
<sequence length="93" mass="10393">MGFMDRDTTILRPRSAILRAIQRIPIQGTFQIGFKVPDRRNVRSYDPDRDPDNVGAIRNQVLSANDSSLDGGWPEKIAPYGYSHNFSSLASAL</sequence>
<reference evidence="1 2" key="1">
    <citation type="journal article" date="2022" name="Nat. Plants">
        <title>Genomes of leafy and leafless Platanthera orchids illuminate the evolution of mycoheterotrophy.</title>
        <authorList>
            <person name="Li M.H."/>
            <person name="Liu K.W."/>
            <person name="Li Z."/>
            <person name="Lu H.C."/>
            <person name="Ye Q.L."/>
            <person name="Zhang D."/>
            <person name="Wang J.Y."/>
            <person name="Li Y.F."/>
            <person name="Zhong Z.M."/>
            <person name="Liu X."/>
            <person name="Yu X."/>
            <person name="Liu D.K."/>
            <person name="Tu X.D."/>
            <person name="Liu B."/>
            <person name="Hao Y."/>
            <person name="Liao X.Y."/>
            <person name="Jiang Y.T."/>
            <person name="Sun W.H."/>
            <person name="Chen J."/>
            <person name="Chen Y.Q."/>
            <person name="Ai Y."/>
            <person name="Zhai J.W."/>
            <person name="Wu S.S."/>
            <person name="Zhou Z."/>
            <person name="Hsiao Y.Y."/>
            <person name="Wu W.L."/>
            <person name="Chen Y.Y."/>
            <person name="Lin Y.F."/>
            <person name="Hsu J.L."/>
            <person name="Li C.Y."/>
            <person name="Wang Z.W."/>
            <person name="Zhao X."/>
            <person name="Zhong W.Y."/>
            <person name="Ma X.K."/>
            <person name="Ma L."/>
            <person name="Huang J."/>
            <person name="Chen G.Z."/>
            <person name="Huang M.Z."/>
            <person name="Huang L."/>
            <person name="Peng D.H."/>
            <person name="Luo Y.B."/>
            <person name="Zou S.Q."/>
            <person name="Chen S.P."/>
            <person name="Lan S."/>
            <person name="Tsai W.C."/>
            <person name="Van de Peer Y."/>
            <person name="Liu Z.J."/>
        </authorList>
    </citation>
    <scope>NUCLEOTIDE SEQUENCE [LARGE SCALE GENOMIC DNA]</scope>
    <source>
        <strain evidence="1">Lor287</strain>
    </source>
</reference>
<dbReference type="AlphaFoldDB" id="A0AAP0BWU9"/>
<organism evidence="1 2">
    <name type="scientific">Platanthera zijinensis</name>
    <dbReference type="NCBI Taxonomy" id="2320716"/>
    <lineage>
        <taxon>Eukaryota</taxon>
        <taxon>Viridiplantae</taxon>
        <taxon>Streptophyta</taxon>
        <taxon>Embryophyta</taxon>
        <taxon>Tracheophyta</taxon>
        <taxon>Spermatophyta</taxon>
        <taxon>Magnoliopsida</taxon>
        <taxon>Liliopsida</taxon>
        <taxon>Asparagales</taxon>
        <taxon>Orchidaceae</taxon>
        <taxon>Orchidoideae</taxon>
        <taxon>Orchideae</taxon>
        <taxon>Orchidinae</taxon>
        <taxon>Platanthera</taxon>
    </lineage>
</organism>
<evidence type="ECO:0000313" key="2">
    <source>
        <dbReference type="Proteomes" id="UP001418222"/>
    </source>
</evidence>
<evidence type="ECO:0000313" key="1">
    <source>
        <dbReference type="EMBL" id="KAK8952462.1"/>
    </source>
</evidence>
<keyword evidence="2" id="KW-1185">Reference proteome</keyword>
<name>A0AAP0BWU9_9ASPA</name>
<accession>A0AAP0BWU9</accession>
<dbReference type="EMBL" id="JBBWWQ010000003">
    <property type="protein sequence ID" value="KAK8952462.1"/>
    <property type="molecule type" value="Genomic_DNA"/>
</dbReference>
<proteinExistence type="predicted"/>